<dbReference type="EMBL" id="VSSQ01007158">
    <property type="protein sequence ID" value="MPM35032.1"/>
    <property type="molecule type" value="Genomic_DNA"/>
</dbReference>
<proteinExistence type="predicted"/>
<gene>
    <name evidence="1" type="ORF">SDC9_81622</name>
</gene>
<evidence type="ECO:0000313" key="1">
    <source>
        <dbReference type="EMBL" id="MPM35032.1"/>
    </source>
</evidence>
<protein>
    <submittedName>
        <fullName evidence="1">Uncharacterized protein</fullName>
    </submittedName>
</protein>
<sequence length="83" mass="10042">MIVSKSRFRNKRLGHLDFRVLEKYPEVEKVYNKVKMPEEGPYFFFIIRKGGMRKYLLLNLLYKYCSNAIFTESAVERIKETRN</sequence>
<dbReference type="AlphaFoldDB" id="A0A644Z2N1"/>
<reference evidence="1" key="1">
    <citation type="submission" date="2019-08" db="EMBL/GenBank/DDBJ databases">
        <authorList>
            <person name="Kucharzyk K."/>
            <person name="Murdoch R.W."/>
            <person name="Higgins S."/>
            <person name="Loffler F."/>
        </authorList>
    </citation>
    <scope>NUCLEOTIDE SEQUENCE</scope>
</reference>
<name>A0A644Z2N1_9ZZZZ</name>
<organism evidence="1">
    <name type="scientific">bioreactor metagenome</name>
    <dbReference type="NCBI Taxonomy" id="1076179"/>
    <lineage>
        <taxon>unclassified sequences</taxon>
        <taxon>metagenomes</taxon>
        <taxon>ecological metagenomes</taxon>
    </lineage>
</organism>
<accession>A0A644Z2N1</accession>
<comment type="caution">
    <text evidence="1">The sequence shown here is derived from an EMBL/GenBank/DDBJ whole genome shotgun (WGS) entry which is preliminary data.</text>
</comment>